<evidence type="ECO:0000256" key="3">
    <source>
        <dbReference type="ARBA" id="ARBA00022927"/>
    </source>
</evidence>
<proteinExistence type="inferred from homology"/>
<dbReference type="InterPro" id="IPR032691">
    <property type="entry name" value="Mon2/Sec7/BIG1-like_HUS"/>
</dbReference>
<feature type="region of interest" description="Disordered" evidence="4">
    <location>
        <begin position="511"/>
        <end position="546"/>
    </location>
</feature>
<protein>
    <recommendedName>
        <fullName evidence="10">Endosomal peripheral membrane protein</fullName>
    </recommendedName>
</protein>
<evidence type="ECO:0000313" key="8">
    <source>
        <dbReference type="EMBL" id="KAG5929329.1"/>
    </source>
</evidence>
<dbReference type="Pfam" id="PF16213">
    <property type="entry name" value="DCB"/>
    <property type="match status" value="1"/>
</dbReference>
<evidence type="ECO:0000259" key="6">
    <source>
        <dbReference type="Pfam" id="PF16206"/>
    </source>
</evidence>
<feature type="region of interest" description="Disordered" evidence="4">
    <location>
        <begin position="807"/>
        <end position="839"/>
    </location>
</feature>
<feature type="region of interest" description="Disordered" evidence="4">
    <location>
        <begin position="1621"/>
        <end position="1647"/>
    </location>
</feature>
<evidence type="ECO:0000313" key="9">
    <source>
        <dbReference type="Proteomes" id="UP000811619"/>
    </source>
</evidence>
<dbReference type="OrthoDB" id="294853at2759"/>
<reference evidence="8" key="1">
    <citation type="journal article" date="2020" name="bioRxiv">
        <title>Whole genome comparisons of ergot fungi reveals the divergence and evolution of species within the genus Claviceps are the result of varying mechanisms driving genome evolution and host range expansion.</title>
        <authorList>
            <person name="Wyka S.A."/>
            <person name="Mondo S.J."/>
            <person name="Liu M."/>
            <person name="Dettman J."/>
            <person name="Nalam V."/>
            <person name="Broders K.D."/>
        </authorList>
    </citation>
    <scope>NUCLEOTIDE SEQUENCE</scope>
    <source>
        <strain evidence="8">CCC 489</strain>
    </source>
</reference>
<dbReference type="InterPro" id="IPR032629">
    <property type="entry name" value="DCB_dom"/>
</dbReference>
<dbReference type="PANTHER" id="PTHR10663:SF333">
    <property type="entry name" value="PROTEIN MON2 HOMOLOG"/>
    <property type="match status" value="1"/>
</dbReference>
<sequence>MTTQLLATELANLIQESKRKHNDLRQVWHSCAALLKPPRGVWAYGRIYPTRLLTDIIFTLQAAEKSLDELKQLGTVTEQAAPELLSQKSSFVNPFIIACGTKNAKFTAIAIVCLQRLIVARALPEAKLDQVLEALVQASSAGLDVQLKILQALPSLLQNYSSPLQGDLLVTALNICFILQSSKNAIVNNTSAATLQQLLVSVFDKVVLEDKNGLDLPVAGEVPSAQGPIRLHTAALDAYRIFNDLCLMTENQRPEFLRFSNMPQTFGLELIESVITNHASVFTSHPEQAQILSVRAVPLIISALKGKSSFATTVRLVRVLYTMLRRHIDILPNECEDALDVLVLVLDQDSPLWKRALCMEVLRSLFSDFALIRKIFSLYGEERSEKNVIKTIAATFVRLSTEKPAVIGLGHQSTVPTAFSSNTSSTSTDQVILEAAMGGIISGALASEIPNTGISMQWSVIRVSCIDQLDKTDPPSIPESYVYSLILSCLSSLSDGLAKFILPLTVPTESRNRRKSSKNEGRDSPAPAATKHDGRDRATSFKRNPIPVNPLHMEDHPLHKDVKICAALVDECWPAILATFSTFLYAALDSEYYHGLVRSFQRFAHVSGLLRLSTPRDAFLTTLGKSAVPPNILSACLNLGQAHATTPSSPNPAEIANDGLFGNARGLLSVETLTASSPAVEKQRQSFFDAGAGSLNTRNLLCLRALLNLGIALGPTLGTAWGIVFQTLQQADFVLFSTGKTPGRTPSIGRSADQTPDNDALMANFTTEIKSVETAATRLIESTVDFPNATFVQVIEAVCELLEQPASERAETSDLAPPSLLTGEAQKSPSHGGHGRILSFSSPLSTSSNQEFLFALTKLSEIASANLERLLTGGPDESGWNVLTEMVIDLLDSPLLAPAVRVRAAEVLSSLALEAALATPSIREDRRGEVQLRLLTSLRDALQALNRNTSPTSFSSAATDVDVHRIILEGLKSIIEGCGENLVSGWHVAFEIIDGGFLPHKYAREQEKKSDIGLLCTKSPKLTRSAFGSLQLICSDFLASLPNSCLLILVDTLYKFCSQDDDLNIALTTVTFFWGLSDYLSAKANTLAITADLVQTSNESELGKKAADHTQQGSGAALWMLLLFKLAAVTSDERLDLRNSAIQTLLRIFDAYGDRLSPEAWLTCIQSVIFKLFTSLADELRATAATSEPIDHQYKADWHGTAVVILDGVAALLANHIDVLTSHSAFDELWRELLRHFAILLDFKILEINTATFKALSHVLSQTGLDKQPVFNKTTVETAWDLWARGIPVSADHGQDNQSCLVAYIAALKEVYQLMQADVGVIKVRRMLNLLQQTVEKATVGAYVQDVEHSTNLQSQVLASVAMVRTDAEGVPSAIIKQVSEFIKLAYDPKLFLSGSKRTYVAMSKASIQFLERTILDHATEKDIYESGAFSDALAALHRPIALKYGFPIVTKSAQPWRLATTSALSVLDGTLPRINALDVPSQIVQDIWTTVVAVADGIVSAQCRGAPLGNAAFEEDESFDISSFRRLRALLVPALGAESIPNEARKAFAESLFRNSVIHHSASAEVEYGDDPNASFSLHVHRAGRTAPVFPTRRRHMAYVAFDELFALVSALDKDEHGPLSEAVQSTTRSSVKKDTAVSGDGDDNDAHALRNRIASTTAPFLIVRCASTLRAYIADQPLRGHMPQPLSQRKELIWTLKKLIELEDRVETVGQQQAGGGRKKHLLRLYPLLVKALDVGRDKDEVVLTLLREALEAVGAELGIA</sequence>
<gene>
    <name evidence="8" type="ORF">E4U42_006241</name>
</gene>
<feature type="domain" description="Mon2/Sec7/BIG1-like dimerisation and cyclophilin-binding" evidence="7">
    <location>
        <begin position="4"/>
        <end position="210"/>
    </location>
</feature>
<keyword evidence="2" id="KW-0813">Transport</keyword>
<comment type="similarity">
    <text evidence="1">Belongs to the MON2 family.</text>
</comment>
<dbReference type="PANTHER" id="PTHR10663">
    <property type="entry name" value="GUANYL-NUCLEOTIDE EXCHANGE FACTOR"/>
    <property type="match status" value="1"/>
</dbReference>
<keyword evidence="3" id="KW-0653">Protein transport</keyword>
<dbReference type="GO" id="GO:0015031">
    <property type="term" value="P:protein transport"/>
    <property type="evidence" value="ECO:0007669"/>
    <property type="project" value="UniProtKB-KW"/>
</dbReference>
<dbReference type="InterPro" id="IPR032817">
    <property type="entry name" value="Mon2_C"/>
</dbReference>
<feature type="compositionally biased region" description="Basic and acidic residues" evidence="4">
    <location>
        <begin position="530"/>
        <end position="539"/>
    </location>
</feature>
<dbReference type="Pfam" id="PF16206">
    <property type="entry name" value="Mon2_C"/>
    <property type="match status" value="1"/>
</dbReference>
<feature type="domain" description="Mon2 C-terminal" evidence="6">
    <location>
        <begin position="1036"/>
        <end position="1262"/>
    </location>
</feature>
<dbReference type="SUPFAM" id="SSF48371">
    <property type="entry name" value="ARM repeat"/>
    <property type="match status" value="1"/>
</dbReference>
<evidence type="ECO:0000259" key="5">
    <source>
        <dbReference type="Pfam" id="PF12783"/>
    </source>
</evidence>
<name>A0A8K0JBU3_9HYPO</name>
<evidence type="ECO:0008006" key="10">
    <source>
        <dbReference type="Google" id="ProtNLM"/>
    </source>
</evidence>
<evidence type="ECO:0000256" key="2">
    <source>
        <dbReference type="ARBA" id="ARBA00022448"/>
    </source>
</evidence>
<feature type="domain" description="Mon2/Sec7/BIG1-like HUS" evidence="5">
    <location>
        <begin position="235"/>
        <end position="388"/>
    </location>
</feature>
<dbReference type="Proteomes" id="UP000811619">
    <property type="component" value="Unassembled WGS sequence"/>
</dbReference>
<evidence type="ECO:0000256" key="1">
    <source>
        <dbReference type="ARBA" id="ARBA00008144"/>
    </source>
</evidence>
<dbReference type="EMBL" id="SRPY01000062">
    <property type="protein sequence ID" value="KAG5929329.1"/>
    <property type="molecule type" value="Genomic_DNA"/>
</dbReference>
<dbReference type="InterPro" id="IPR016024">
    <property type="entry name" value="ARM-type_fold"/>
</dbReference>
<dbReference type="GO" id="GO:0005794">
    <property type="term" value="C:Golgi apparatus"/>
    <property type="evidence" value="ECO:0007669"/>
    <property type="project" value="UniProtKB-ARBA"/>
</dbReference>
<accession>A0A8K0JBU3</accession>
<dbReference type="Pfam" id="PF12783">
    <property type="entry name" value="Sec7-like_HUS"/>
    <property type="match status" value="1"/>
</dbReference>
<comment type="caution">
    <text evidence="8">The sequence shown here is derived from an EMBL/GenBank/DDBJ whole genome shotgun (WGS) entry which is preliminary data.</text>
</comment>
<evidence type="ECO:0000259" key="7">
    <source>
        <dbReference type="Pfam" id="PF16213"/>
    </source>
</evidence>
<evidence type="ECO:0000256" key="4">
    <source>
        <dbReference type="SAM" id="MobiDB-lite"/>
    </source>
</evidence>
<keyword evidence="9" id="KW-1185">Reference proteome</keyword>
<organism evidence="8 9">
    <name type="scientific">Claviceps africana</name>
    <dbReference type="NCBI Taxonomy" id="83212"/>
    <lineage>
        <taxon>Eukaryota</taxon>
        <taxon>Fungi</taxon>
        <taxon>Dikarya</taxon>
        <taxon>Ascomycota</taxon>
        <taxon>Pezizomycotina</taxon>
        <taxon>Sordariomycetes</taxon>
        <taxon>Hypocreomycetidae</taxon>
        <taxon>Hypocreales</taxon>
        <taxon>Clavicipitaceae</taxon>
        <taxon>Claviceps</taxon>
    </lineage>
</organism>